<proteinExistence type="predicted"/>
<protein>
    <submittedName>
        <fullName evidence="2">PHP domain-containing protein</fullName>
    </submittedName>
</protein>
<evidence type="ECO:0000313" key="2">
    <source>
        <dbReference type="EMBL" id="MFC7201121.1"/>
    </source>
</evidence>
<evidence type="ECO:0000259" key="1">
    <source>
        <dbReference type="SMART" id="SM00481"/>
    </source>
</evidence>
<reference evidence="2 3" key="1">
    <citation type="journal article" date="2019" name="Int. J. Syst. Evol. Microbiol.">
        <title>The Global Catalogue of Microorganisms (GCM) 10K type strain sequencing project: providing services to taxonomists for standard genome sequencing and annotation.</title>
        <authorList>
            <consortium name="The Broad Institute Genomics Platform"/>
            <consortium name="The Broad Institute Genome Sequencing Center for Infectious Disease"/>
            <person name="Wu L."/>
            <person name="Ma J."/>
        </authorList>
    </citation>
    <scope>NUCLEOTIDE SEQUENCE [LARGE SCALE GENOMIC DNA]</scope>
    <source>
        <strain evidence="2 3">XZGYJ-43</strain>
    </source>
</reference>
<comment type="caution">
    <text evidence="2">The sequence shown here is derived from an EMBL/GenBank/DDBJ whole genome shotgun (WGS) entry which is preliminary data.</text>
</comment>
<dbReference type="RefSeq" id="WP_279527880.1">
    <property type="nucleotide sequence ID" value="NZ_CP122312.1"/>
</dbReference>
<dbReference type="InterPro" id="IPR016195">
    <property type="entry name" value="Pol/histidinol_Pase-like"/>
</dbReference>
<evidence type="ECO:0000313" key="3">
    <source>
        <dbReference type="Proteomes" id="UP001596447"/>
    </source>
</evidence>
<name>A0ABD5Z7I5_9EURY</name>
<gene>
    <name evidence="2" type="ORF">ACFQJ9_17190</name>
</gene>
<dbReference type="PANTHER" id="PTHR42924:SF18">
    <property type="entry name" value="POLYMERASE_HISTIDINOL PHOSPHATASE N-TERMINAL DOMAIN-CONTAINING PROTEIN"/>
    <property type="match status" value="1"/>
</dbReference>
<dbReference type="InterPro" id="IPR052018">
    <property type="entry name" value="PHP_domain"/>
</dbReference>
<dbReference type="InterPro" id="IPR003141">
    <property type="entry name" value="Pol/His_phosphatase_N"/>
</dbReference>
<dbReference type="EMBL" id="JBHTAR010000011">
    <property type="protein sequence ID" value="MFC7201121.1"/>
    <property type="molecule type" value="Genomic_DNA"/>
</dbReference>
<keyword evidence="3" id="KW-1185">Reference proteome</keyword>
<dbReference type="InterPro" id="IPR004013">
    <property type="entry name" value="PHP_dom"/>
</dbReference>
<dbReference type="PANTHER" id="PTHR42924">
    <property type="entry name" value="EXONUCLEASE"/>
    <property type="match status" value="1"/>
</dbReference>
<dbReference type="Gene3D" id="3.20.20.140">
    <property type="entry name" value="Metal-dependent hydrolases"/>
    <property type="match status" value="1"/>
</dbReference>
<dbReference type="Proteomes" id="UP001596447">
    <property type="component" value="Unassembled WGS sequence"/>
</dbReference>
<accession>A0ABD5Z7I5</accession>
<dbReference type="AlphaFoldDB" id="A0ABD5Z7I5"/>
<dbReference type="Gene3D" id="1.10.150.650">
    <property type="match status" value="1"/>
</dbReference>
<feature type="domain" description="Polymerase/histidinol phosphatase N-terminal" evidence="1">
    <location>
        <begin position="5"/>
        <end position="69"/>
    </location>
</feature>
<dbReference type="SMART" id="SM00481">
    <property type="entry name" value="POLIIIAc"/>
    <property type="match status" value="1"/>
</dbReference>
<sequence>MAVYADLHAHTTNSDGELTLETLPAAAAEAGVSVVAVTDHDRPHPGLTAPVESHGDVDVVHGIELRVDAGDQRVDLLGYGVTRTDALVEECERLQRDRVERGAAIVNRVEKRLGVDLGLQIRDGIGRPHVARAVVDHPDTDYDEIGAVFDDLIGDDGPCFVARDVPDFETGVDILADACGLVGLAHPLRYGDPESALALCADLDAVERFYPYDRPVGADADDHATALVDDAIERFDLLATGGSDAHDDELGKAGLSEAEFERVQARLG</sequence>
<dbReference type="Pfam" id="PF02811">
    <property type="entry name" value="PHP"/>
    <property type="match status" value="1"/>
</dbReference>
<dbReference type="SUPFAM" id="SSF89550">
    <property type="entry name" value="PHP domain-like"/>
    <property type="match status" value="1"/>
</dbReference>
<organism evidence="2 3">
    <name type="scientific">Halospeciosus flavus</name>
    <dbReference type="NCBI Taxonomy" id="3032283"/>
    <lineage>
        <taxon>Archaea</taxon>
        <taxon>Methanobacteriati</taxon>
        <taxon>Methanobacteriota</taxon>
        <taxon>Stenosarchaea group</taxon>
        <taxon>Halobacteria</taxon>
        <taxon>Halobacteriales</taxon>
        <taxon>Halobacteriaceae</taxon>
        <taxon>Halospeciosus</taxon>
    </lineage>
</organism>